<name>A0A6A1WNK6_9ROSI</name>
<evidence type="ECO:0000256" key="1">
    <source>
        <dbReference type="ARBA" id="ARBA00022729"/>
    </source>
</evidence>
<reference evidence="2 3" key="1">
    <citation type="journal article" date="2019" name="Plant Biotechnol. J.">
        <title>The red bayberry genome and genetic basis of sex determination.</title>
        <authorList>
            <person name="Jia H.M."/>
            <person name="Jia H.J."/>
            <person name="Cai Q.L."/>
            <person name="Wang Y."/>
            <person name="Zhao H.B."/>
            <person name="Yang W.F."/>
            <person name="Wang G.Y."/>
            <person name="Li Y.H."/>
            <person name="Zhan D.L."/>
            <person name="Shen Y.T."/>
            <person name="Niu Q.F."/>
            <person name="Chang L."/>
            <person name="Qiu J."/>
            <person name="Zhao L."/>
            <person name="Xie H.B."/>
            <person name="Fu W.Y."/>
            <person name="Jin J."/>
            <person name="Li X.W."/>
            <person name="Jiao Y."/>
            <person name="Zhou C.C."/>
            <person name="Tu T."/>
            <person name="Chai C.Y."/>
            <person name="Gao J.L."/>
            <person name="Fan L.J."/>
            <person name="van de Weg E."/>
            <person name="Wang J.Y."/>
            <person name="Gao Z.S."/>
        </authorList>
    </citation>
    <scope>NUCLEOTIDE SEQUENCE [LARGE SCALE GENOMIC DNA]</scope>
    <source>
        <tissue evidence="2">Leaves</tissue>
    </source>
</reference>
<comment type="caution">
    <text evidence="2">The sequence shown here is derived from an EMBL/GenBank/DDBJ whole genome shotgun (WGS) entry which is preliminary data.</text>
</comment>
<dbReference type="PANTHER" id="PTHR45966:SF13">
    <property type="entry name" value="GDSL ESTERASE_LIPASE"/>
    <property type="match status" value="1"/>
</dbReference>
<dbReference type="EMBL" id="RXIC02000019">
    <property type="protein sequence ID" value="KAB1226831.1"/>
    <property type="molecule type" value="Genomic_DNA"/>
</dbReference>
<dbReference type="Gene3D" id="3.40.50.1110">
    <property type="entry name" value="SGNH hydrolase"/>
    <property type="match status" value="1"/>
</dbReference>
<dbReference type="InterPro" id="IPR036514">
    <property type="entry name" value="SGNH_hydro_sf"/>
</dbReference>
<organism evidence="2 3">
    <name type="scientific">Morella rubra</name>
    <name type="common">Chinese bayberry</name>
    <dbReference type="NCBI Taxonomy" id="262757"/>
    <lineage>
        <taxon>Eukaryota</taxon>
        <taxon>Viridiplantae</taxon>
        <taxon>Streptophyta</taxon>
        <taxon>Embryophyta</taxon>
        <taxon>Tracheophyta</taxon>
        <taxon>Spermatophyta</taxon>
        <taxon>Magnoliopsida</taxon>
        <taxon>eudicotyledons</taxon>
        <taxon>Gunneridae</taxon>
        <taxon>Pentapetalae</taxon>
        <taxon>rosids</taxon>
        <taxon>fabids</taxon>
        <taxon>Fagales</taxon>
        <taxon>Myricaceae</taxon>
        <taxon>Morella</taxon>
    </lineage>
</organism>
<keyword evidence="3" id="KW-1185">Reference proteome</keyword>
<proteinExistence type="predicted"/>
<dbReference type="OrthoDB" id="1600564at2759"/>
<dbReference type="InterPro" id="IPR044552">
    <property type="entry name" value="GLIP1-5/GLL25"/>
</dbReference>
<accession>A0A6A1WNK6</accession>
<gene>
    <name evidence="2" type="ORF">CJ030_MR1G007508</name>
</gene>
<dbReference type="Proteomes" id="UP000516437">
    <property type="component" value="Chromosome 1"/>
</dbReference>
<dbReference type="PANTHER" id="PTHR45966">
    <property type="entry name" value="GDSL-LIKE LIPASE/ACYLHYDROLASE"/>
    <property type="match status" value="1"/>
</dbReference>
<evidence type="ECO:0000313" key="2">
    <source>
        <dbReference type="EMBL" id="KAB1226831.1"/>
    </source>
</evidence>
<dbReference type="AlphaFoldDB" id="A0A6A1WNK6"/>
<evidence type="ECO:0000313" key="3">
    <source>
        <dbReference type="Proteomes" id="UP000516437"/>
    </source>
</evidence>
<sequence length="73" mass="8503">MMHAVALGALRGQMQCGRGPYKVCDNHDEFVFWDLFHPTEHTYRIIASEFWSGKSTQIRLVNLKFLATLHKRP</sequence>
<keyword evidence="1" id="KW-0732">Signal</keyword>
<protein>
    <submittedName>
        <fullName evidence="2">GDSL esterase/lipase 6</fullName>
    </submittedName>
</protein>